<name>W8V4A9_KLEPN</name>
<dbReference type="Proteomes" id="UP000019586">
    <property type="component" value="Chromosome"/>
</dbReference>
<gene>
    <name evidence="1" type="ORF">KPNJ2_04282</name>
</gene>
<sequence>MLTKIRVVSHNQNMRNRLRSRFYAFLDKMLLKIALQNDF</sequence>
<organism evidence="1 2">
    <name type="scientific">Klebsiella pneumoniae 30684/NJST258_2</name>
    <dbReference type="NCBI Taxonomy" id="1420013"/>
    <lineage>
        <taxon>Bacteria</taxon>
        <taxon>Pseudomonadati</taxon>
        <taxon>Pseudomonadota</taxon>
        <taxon>Gammaproteobacteria</taxon>
        <taxon>Enterobacterales</taxon>
        <taxon>Enterobacteriaceae</taxon>
        <taxon>Klebsiella/Raoultella group</taxon>
        <taxon>Klebsiella</taxon>
        <taxon>Klebsiella pneumoniae complex</taxon>
    </lineage>
</organism>
<evidence type="ECO:0008006" key="3">
    <source>
        <dbReference type="Google" id="ProtNLM"/>
    </source>
</evidence>
<evidence type="ECO:0000313" key="1">
    <source>
        <dbReference type="EMBL" id="AHM81062.1"/>
    </source>
</evidence>
<reference evidence="1 2" key="1">
    <citation type="journal article" date="2014" name="Proc. Natl. Acad. Sci. U.S.A.">
        <title>Molecular dissection of the evolution of carbapenem-resistant multilocus sequence type 258 Klebsiella pneumoniae.</title>
        <authorList>
            <person name="Deleo F.R."/>
            <person name="Chen L."/>
            <person name="Porcella S.F."/>
            <person name="Martens C.A."/>
            <person name="Kobayashi S.D."/>
            <person name="Porter A.R."/>
            <person name="Chavda K.D."/>
            <person name="Jacobs M.R."/>
            <person name="Mathema B."/>
            <person name="Olsen R.J."/>
            <person name="Bonomo R.A."/>
            <person name="Musser J.M."/>
            <person name="Kreiswirth B.N."/>
        </authorList>
    </citation>
    <scope>NUCLEOTIDE SEQUENCE [LARGE SCALE GENOMIC DNA]</scope>
    <source>
        <strain evidence="1">30684/NJST258_2</strain>
    </source>
</reference>
<dbReference type="AlphaFoldDB" id="W8V4A9"/>
<dbReference type="HOGENOM" id="CLU_3311328_0_0_6"/>
<dbReference type="KEGG" id="kps:KPNJ2_04282"/>
<accession>W8V4A9</accession>
<proteinExistence type="predicted"/>
<evidence type="ECO:0000313" key="2">
    <source>
        <dbReference type="Proteomes" id="UP000019586"/>
    </source>
</evidence>
<protein>
    <recommendedName>
        <fullName evidence="3">Transposase</fullName>
    </recommendedName>
</protein>
<dbReference type="EMBL" id="CP006918">
    <property type="protein sequence ID" value="AHM81062.1"/>
    <property type="molecule type" value="Genomic_DNA"/>
</dbReference>